<evidence type="ECO:0000256" key="5">
    <source>
        <dbReference type="SAM" id="Phobius"/>
    </source>
</evidence>
<keyword evidence="4 5" id="KW-0472">Membrane</keyword>
<comment type="caution">
    <text evidence="6">The sequence shown here is derived from an EMBL/GenBank/DDBJ whole genome shotgun (WGS) entry which is preliminary data.</text>
</comment>
<dbReference type="InterPro" id="IPR050579">
    <property type="entry name" value="PMP-22/EMP/MP20-like"/>
</dbReference>
<protein>
    <submittedName>
        <fullName evidence="6">Uncharacterized protein</fullName>
    </submittedName>
</protein>
<reference evidence="6 7" key="1">
    <citation type="submission" date="2024-01" db="EMBL/GenBank/DDBJ databases">
        <title>The genome of the rayed Mediterranean limpet Patella caerulea (Linnaeus, 1758).</title>
        <authorList>
            <person name="Anh-Thu Weber A."/>
            <person name="Halstead-Nussloch G."/>
        </authorList>
    </citation>
    <scope>NUCLEOTIDE SEQUENCE [LARGE SCALE GENOMIC DNA]</scope>
    <source>
        <strain evidence="6">AATW-2023a</strain>
        <tissue evidence="6">Whole specimen</tissue>
    </source>
</reference>
<keyword evidence="7" id="KW-1185">Reference proteome</keyword>
<gene>
    <name evidence="6" type="ORF">SNE40_009027</name>
</gene>
<evidence type="ECO:0000313" key="6">
    <source>
        <dbReference type="EMBL" id="KAK6181095.1"/>
    </source>
</evidence>
<proteinExistence type="predicted"/>
<comment type="subcellular location">
    <subcellularLocation>
        <location evidence="1">Membrane</location>
        <topology evidence="1">Multi-pass membrane protein</topology>
    </subcellularLocation>
</comment>
<name>A0AAN8Q2I2_PATCE</name>
<dbReference type="PANTHER" id="PTHR10671">
    <property type="entry name" value="EPITHELIAL MEMBRANE PROTEIN-RELATED"/>
    <property type="match status" value="1"/>
</dbReference>
<dbReference type="EMBL" id="JAZGQO010000007">
    <property type="protein sequence ID" value="KAK6181095.1"/>
    <property type="molecule type" value="Genomic_DNA"/>
</dbReference>
<dbReference type="GO" id="GO:0005886">
    <property type="term" value="C:plasma membrane"/>
    <property type="evidence" value="ECO:0007669"/>
    <property type="project" value="TreeGrafter"/>
</dbReference>
<dbReference type="Proteomes" id="UP001347796">
    <property type="component" value="Unassembled WGS sequence"/>
</dbReference>
<keyword evidence="2 5" id="KW-0812">Transmembrane</keyword>
<feature type="transmembrane region" description="Helical" evidence="5">
    <location>
        <begin position="76"/>
        <end position="97"/>
    </location>
</feature>
<feature type="transmembrane region" description="Helical" evidence="5">
    <location>
        <begin position="17"/>
        <end position="37"/>
    </location>
</feature>
<dbReference type="AlphaFoldDB" id="A0AAN8Q2I2"/>
<accession>A0AAN8Q2I2</accession>
<evidence type="ECO:0000256" key="3">
    <source>
        <dbReference type="ARBA" id="ARBA00022989"/>
    </source>
</evidence>
<evidence type="ECO:0000256" key="4">
    <source>
        <dbReference type="ARBA" id="ARBA00023136"/>
    </source>
</evidence>
<dbReference type="PANTHER" id="PTHR10671:SF108">
    <property type="entry name" value="CLAUDIN FAMILY PROTEIN-RELATED"/>
    <property type="match status" value="1"/>
</dbReference>
<feature type="transmembrane region" description="Helical" evidence="5">
    <location>
        <begin position="140"/>
        <end position="159"/>
    </location>
</feature>
<feature type="transmembrane region" description="Helical" evidence="5">
    <location>
        <begin position="109"/>
        <end position="128"/>
    </location>
</feature>
<sequence>MEPNNPDPKVLNIPIRLIGGIFFVCLAGFCLTVAGLITDSWYVYYYAGRVRIQEGMWKRYFLGVERDQTDAVTVTARAFVIMGILFGVVCCILLIIFMDSRKTKMVRMLSAMSSFLAGILILIGVFIFDTYFNPDYSYSFFLALFGGLFYLVTGILVLVDMRLTNYSRIPNKCSQSQEIVHIAFT</sequence>
<evidence type="ECO:0000256" key="1">
    <source>
        <dbReference type="ARBA" id="ARBA00004141"/>
    </source>
</evidence>
<evidence type="ECO:0000313" key="7">
    <source>
        <dbReference type="Proteomes" id="UP001347796"/>
    </source>
</evidence>
<evidence type="ECO:0000256" key="2">
    <source>
        <dbReference type="ARBA" id="ARBA00022692"/>
    </source>
</evidence>
<organism evidence="6 7">
    <name type="scientific">Patella caerulea</name>
    <name type="common">Rayed Mediterranean limpet</name>
    <dbReference type="NCBI Taxonomy" id="87958"/>
    <lineage>
        <taxon>Eukaryota</taxon>
        <taxon>Metazoa</taxon>
        <taxon>Spiralia</taxon>
        <taxon>Lophotrochozoa</taxon>
        <taxon>Mollusca</taxon>
        <taxon>Gastropoda</taxon>
        <taxon>Patellogastropoda</taxon>
        <taxon>Patelloidea</taxon>
        <taxon>Patellidae</taxon>
        <taxon>Patella</taxon>
    </lineage>
</organism>
<keyword evidence="3 5" id="KW-1133">Transmembrane helix</keyword>
<dbReference type="Gene3D" id="1.20.140.150">
    <property type="match status" value="1"/>
</dbReference>